<dbReference type="EMBL" id="DF836599">
    <property type="protein sequence ID" value="GAN09991.1"/>
    <property type="molecule type" value="Genomic_DNA"/>
</dbReference>
<evidence type="ECO:0000313" key="2">
    <source>
        <dbReference type="EMBL" id="GAN09991.1"/>
    </source>
</evidence>
<dbReference type="Proteomes" id="UP000053815">
    <property type="component" value="Unassembled WGS sequence"/>
</dbReference>
<organism evidence="2">
    <name type="scientific">Mucor ambiguus</name>
    <dbReference type="NCBI Taxonomy" id="91626"/>
    <lineage>
        <taxon>Eukaryota</taxon>
        <taxon>Fungi</taxon>
        <taxon>Fungi incertae sedis</taxon>
        <taxon>Mucoromycota</taxon>
        <taxon>Mucoromycotina</taxon>
        <taxon>Mucoromycetes</taxon>
        <taxon>Mucorales</taxon>
        <taxon>Mucorineae</taxon>
        <taxon>Mucoraceae</taxon>
        <taxon>Mucor</taxon>
    </lineage>
</organism>
<feature type="region of interest" description="Disordered" evidence="1">
    <location>
        <begin position="159"/>
        <end position="179"/>
    </location>
</feature>
<gene>
    <name evidence="2" type="ORF">MAM1_0310d09524</name>
</gene>
<evidence type="ECO:0000256" key="1">
    <source>
        <dbReference type="SAM" id="MobiDB-lite"/>
    </source>
</evidence>
<dbReference type="AlphaFoldDB" id="A0A0C9MGW0"/>
<name>A0A0C9MGW0_9FUNG</name>
<sequence>MTRAIARQDEALEDLVRSTRQLIRKHSTYLTHTNNNDDYSFHRRRSHANHKPRLQPLAPPQCSHHCCENITKPIPPKTHHHHHVQPQLPPQQPSYQPSHQQPLYQPPHQQLLHQPSYHQPLSTKSRTKTWLDKIIPSKLQCETDDQVGLHDLKKKIYKQKPKPQQQQHLPSVKTTGRPMIIPSVSSSPEKMVVIDVPADTTVILRSIDAGDPNSKQIAAMYHITDMNVISQLFGHVQMTESKSMGDIKVYADPGVKKMSKSHTIQLNSIRTSHIPFNSGPNTPSSTSSTATVVNSQGRSHRQQLQKKAKGMTQYMSMPTQLSLKAQEFHYMDSDASTVDYRGEHSPSSISSTASSLYYRHNDDNRSMKYERVAAANQARGWMR</sequence>
<accession>A0A0C9MGW0</accession>
<reference evidence="2" key="1">
    <citation type="submission" date="2014-09" db="EMBL/GenBank/DDBJ databases">
        <title>Draft genome sequence of an oleaginous Mucoromycotina fungus Mucor ambiguus NBRC6742.</title>
        <authorList>
            <person name="Takeda I."/>
            <person name="Yamane N."/>
            <person name="Morita T."/>
            <person name="Tamano K."/>
            <person name="Machida M."/>
            <person name="Baker S."/>
            <person name="Koike H."/>
        </authorList>
    </citation>
    <scope>NUCLEOTIDE SEQUENCE</scope>
    <source>
        <strain evidence="2">NBRC 6742</strain>
    </source>
</reference>
<feature type="region of interest" description="Disordered" evidence="1">
    <location>
        <begin position="272"/>
        <end position="301"/>
    </location>
</feature>
<protein>
    <submittedName>
        <fullName evidence="2">Uncharacterized protein</fullName>
    </submittedName>
</protein>
<keyword evidence="3" id="KW-1185">Reference proteome</keyword>
<dbReference type="OrthoDB" id="2256854at2759"/>
<feature type="compositionally biased region" description="Low complexity" evidence="1">
    <location>
        <begin position="93"/>
        <end position="106"/>
    </location>
</feature>
<feature type="region of interest" description="Disordered" evidence="1">
    <location>
        <begin position="73"/>
        <end position="106"/>
    </location>
</feature>
<proteinExistence type="predicted"/>
<evidence type="ECO:0000313" key="3">
    <source>
        <dbReference type="Proteomes" id="UP000053815"/>
    </source>
</evidence>
<feature type="compositionally biased region" description="Low complexity" evidence="1">
    <location>
        <begin position="277"/>
        <end position="295"/>
    </location>
</feature>